<protein>
    <submittedName>
        <fullName evidence="1">Uncharacterized protein</fullName>
    </submittedName>
</protein>
<name>A0A2P2QXU2_RHIMU</name>
<accession>A0A2P2QXU2</accession>
<dbReference type="AlphaFoldDB" id="A0A2P2QXU2"/>
<proteinExistence type="predicted"/>
<sequence>MLVKIYHNGQVFQLQICMNKHTSTCCITAIES</sequence>
<organism evidence="1">
    <name type="scientific">Rhizophora mucronata</name>
    <name type="common">Asiatic mangrove</name>
    <dbReference type="NCBI Taxonomy" id="61149"/>
    <lineage>
        <taxon>Eukaryota</taxon>
        <taxon>Viridiplantae</taxon>
        <taxon>Streptophyta</taxon>
        <taxon>Embryophyta</taxon>
        <taxon>Tracheophyta</taxon>
        <taxon>Spermatophyta</taxon>
        <taxon>Magnoliopsida</taxon>
        <taxon>eudicotyledons</taxon>
        <taxon>Gunneridae</taxon>
        <taxon>Pentapetalae</taxon>
        <taxon>rosids</taxon>
        <taxon>fabids</taxon>
        <taxon>Malpighiales</taxon>
        <taxon>Rhizophoraceae</taxon>
        <taxon>Rhizophora</taxon>
    </lineage>
</organism>
<dbReference type="EMBL" id="GGEC01091342">
    <property type="protein sequence ID" value="MBX71826.1"/>
    <property type="molecule type" value="Transcribed_RNA"/>
</dbReference>
<evidence type="ECO:0000313" key="1">
    <source>
        <dbReference type="EMBL" id="MBX71826.1"/>
    </source>
</evidence>
<reference evidence="1" key="1">
    <citation type="submission" date="2018-02" db="EMBL/GenBank/DDBJ databases">
        <title>Rhizophora mucronata_Transcriptome.</title>
        <authorList>
            <person name="Meera S.P."/>
            <person name="Sreeshan A."/>
            <person name="Augustine A."/>
        </authorList>
    </citation>
    <scope>NUCLEOTIDE SEQUENCE</scope>
    <source>
        <tissue evidence="1">Leaf</tissue>
    </source>
</reference>